<dbReference type="InterPro" id="IPR036583">
    <property type="entry name" value="23S_rRNA_IVS_sf"/>
</dbReference>
<dbReference type="PANTHER" id="PTHR38471:SF2">
    <property type="entry name" value="FOUR HELIX BUNDLE PROTEIN"/>
    <property type="match status" value="1"/>
</dbReference>
<dbReference type="OrthoDB" id="285993at2"/>
<keyword evidence="2" id="KW-1185">Reference proteome</keyword>
<protein>
    <recommendedName>
        <fullName evidence="3">Four helix bundle protein</fullName>
    </recommendedName>
</protein>
<dbReference type="KEGG" id="taz:TREAZ_2315"/>
<sequence>MDQEIKQKSRTLAAKTVQLYKHLSAHKKETVLSEQLLRSGANVGANLAKSEMALGKNDQLAKVYLALQDCAEAKYWLEVLNDNDFLTEFEFTDNLKECDEMGKVLISLLKKLRAEMKP</sequence>
<organism evidence="1 2">
    <name type="scientific">Leadbettera azotonutricia (strain ATCC BAA-888 / DSM 13862 / ZAS-9)</name>
    <name type="common">Treponema azotonutricium</name>
    <dbReference type="NCBI Taxonomy" id="545695"/>
    <lineage>
        <taxon>Bacteria</taxon>
        <taxon>Pseudomonadati</taxon>
        <taxon>Spirochaetota</taxon>
        <taxon>Spirochaetia</taxon>
        <taxon>Spirochaetales</taxon>
        <taxon>Breznakiellaceae</taxon>
        <taxon>Leadbettera</taxon>
    </lineage>
</organism>
<dbReference type="PIRSF" id="PIRSF035652">
    <property type="entry name" value="CHP02436"/>
    <property type="match status" value="1"/>
</dbReference>
<reference evidence="2" key="1">
    <citation type="submission" date="2009-12" db="EMBL/GenBank/DDBJ databases">
        <title>Complete sequence of Treponema azotonutricium strain ZAS-9.</title>
        <authorList>
            <person name="Tetu S.G."/>
            <person name="Matson E."/>
            <person name="Ren Q."/>
            <person name="Seshadri R."/>
            <person name="Elbourne L."/>
            <person name="Hassan K.A."/>
            <person name="Durkin A."/>
            <person name="Radune D."/>
            <person name="Mohamoud Y."/>
            <person name="Shay R."/>
            <person name="Jin S."/>
            <person name="Zhang X."/>
            <person name="Lucey K."/>
            <person name="Ballor N.R."/>
            <person name="Ottesen E."/>
            <person name="Rosenthal R."/>
            <person name="Allen A."/>
            <person name="Leadbetter J.R."/>
            <person name="Paulsen I.T."/>
        </authorList>
    </citation>
    <scope>NUCLEOTIDE SEQUENCE [LARGE SCALE GENOMIC DNA]</scope>
    <source>
        <strain evidence="2">ATCC BAA-888 / DSM 13862 / ZAS-9</strain>
    </source>
</reference>
<gene>
    <name evidence="1" type="ordered locus">TREAZ_2315</name>
</gene>
<dbReference type="HOGENOM" id="CLU_129874_2_0_12"/>
<evidence type="ECO:0000313" key="2">
    <source>
        <dbReference type="Proteomes" id="UP000009222"/>
    </source>
</evidence>
<dbReference type="Pfam" id="PF05635">
    <property type="entry name" value="23S_rRNA_IVP"/>
    <property type="match status" value="1"/>
</dbReference>
<dbReference type="AlphaFoldDB" id="F5Y7Z3"/>
<name>F5Y7Z3_LEAAZ</name>
<dbReference type="NCBIfam" id="TIGR02436">
    <property type="entry name" value="four helix bundle protein"/>
    <property type="match status" value="1"/>
</dbReference>
<dbReference type="STRING" id="545695.TREAZ_2315"/>
<dbReference type="InParanoid" id="F5Y7Z3"/>
<dbReference type="Gene3D" id="1.20.1440.60">
    <property type="entry name" value="23S rRNA-intervening sequence"/>
    <property type="match status" value="1"/>
</dbReference>
<evidence type="ECO:0008006" key="3">
    <source>
        <dbReference type="Google" id="ProtNLM"/>
    </source>
</evidence>
<dbReference type="Proteomes" id="UP000009222">
    <property type="component" value="Chromosome"/>
</dbReference>
<dbReference type="EMBL" id="CP001841">
    <property type="protein sequence ID" value="AEF82046.1"/>
    <property type="molecule type" value="Genomic_DNA"/>
</dbReference>
<evidence type="ECO:0000313" key="1">
    <source>
        <dbReference type="EMBL" id="AEF82046.1"/>
    </source>
</evidence>
<dbReference type="RefSeq" id="WP_015709740.1">
    <property type="nucleotide sequence ID" value="NC_015577.1"/>
</dbReference>
<dbReference type="SUPFAM" id="SSF158446">
    <property type="entry name" value="IVS-encoded protein-like"/>
    <property type="match status" value="1"/>
</dbReference>
<dbReference type="eggNOG" id="ENOG5032RWC">
    <property type="taxonomic scope" value="Bacteria"/>
</dbReference>
<accession>F5Y7Z3</accession>
<proteinExistence type="predicted"/>
<dbReference type="InterPro" id="IPR012657">
    <property type="entry name" value="23S_rRNA-intervening_sequence"/>
</dbReference>
<dbReference type="PANTHER" id="PTHR38471">
    <property type="entry name" value="FOUR HELIX BUNDLE PROTEIN"/>
    <property type="match status" value="1"/>
</dbReference>
<reference evidence="1 2" key="2">
    <citation type="journal article" date="2011" name="ISME J.">
        <title>RNA-seq reveals cooperative metabolic interactions between two termite-gut spirochete species in co-culture.</title>
        <authorList>
            <person name="Rosenthal A.Z."/>
            <person name="Matson E.G."/>
            <person name="Eldar A."/>
            <person name="Leadbetter J.R."/>
        </authorList>
    </citation>
    <scope>NUCLEOTIDE SEQUENCE [LARGE SCALE GENOMIC DNA]</scope>
    <source>
        <strain evidence="2">ATCC BAA-888 / DSM 13862 / ZAS-9</strain>
    </source>
</reference>